<dbReference type="GO" id="GO:0003700">
    <property type="term" value="F:DNA-binding transcription factor activity"/>
    <property type="evidence" value="ECO:0007669"/>
    <property type="project" value="TreeGrafter"/>
</dbReference>
<evidence type="ECO:0000256" key="4">
    <source>
        <dbReference type="PROSITE-ProRule" id="PRU00335"/>
    </source>
</evidence>
<evidence type="ECO:0000256" key="2">
    <source>
        <dbReference type="ARBA" id="ARBA00023125"/>
    </source>
</evidence>
<dbReference type="RefSeq" id="WP_263995126.1">
    <property type="nucleotide sequence ID" value="NZ_JACKVK010000005.1"/>
</dbReference>
<keyword evidence="3" id="KW-0804">Transcription</keyword>
<protein>
    <submittedName>
        <fullName evidence="6">TetR/AcrR family transcriptional regulator</fullName>
    </submittedName>
</protein>
<gene>
    <name evidence="6" type="ORF">H7K45_07275</name>
</gene>
<evidence type="ECO:0000256" key="1">
    <source>
        <dbReference type="ARBA" id="ARBA00023015"/>
    </source>
</evidence>
<evidence type="ECO:0000256" key="3">
    <source>
        <dbReference type="ARBA" id="ARBA00023163"/>
    </source>
</evidence>
<dbReference type="Pfam" id="PF00440">
    <property type="entry name" value="TetR_N"/>
    <property type="match status" value="1"/>
</dbReference>
<reference evidence="6" key="2">
    <citation type="journal article" date="2022" name="BMC Genomics">
        <title>Comparative genome analysis of mycobacteria focusing on tRNA and non-coding RNA.</title>
        <authorList>
            <person name="Behra P.R.K."/>
            <person name="Pettersson B.M.F."/>
            <person name="Ramesh M."/>
            <person name="Das S."/>
            <person name="Dasgupta S."/>
            <person name="Kirsebom L.A."/>
        </authorList>
    </citation>
    <scope>NUCLEOTIDE SEQUENCE</scope>
    <source>
        <strain evidence="6">DSM 44838</strain>
    </source>
</reference>
<keyword evidence="2 4" id="KW-0238">DNA-binding</keyword>
<accession>A0A9X3C1M4</accession>
<dbReference type="PROSITE" id="PS01081">
    <property type="entry name" value="HTH_TETR_1"/>
    <property type="match status" value="1"/>
</dbReference>
<evidence type="ECO:0000313" key="7">
    <source>
        <dbReference type="Proteomes" id="UP001141629"/>
    </source>
</evidence>
<dbReference type="InterPro" id="IPR009057">
    <property type="entry name" value="Homeodomain-like_sf"/>
</dbReference>
<dbReference type="PROSITE" id="PS50977">
    <property type="entry name" value="HTH_TETR_2"/>
    <property type="match status" value="1"/>
</dbReference>
<dbReference type="InterPro" id="IPR036271">
    <property type="entry name" value="Tet_transcr_reg_TetR-rel_C_sf"/>
</dbReference>
<dbReference type="GO" id="GO:0000976">
    <property type="term" value="F:transcription cis-regulatory region binding"/>
    <property type="evidence" value="ECO:0007669"/>
    <property type="project" value="TreeGrafter"/>
</dbReference>
<dbReference type="SUPFAM" id="SSF48498">
    <property type="entry name" value="Tetracyclin repressor-like, C-terminal domain"/>
    <property type="match status" value="1"/>
</dbReference>
<keyword evidence="1" id="KW-0805">Transcription regulation</keyword>
<sequence>MRRDAAANRERLIIAAETVFAEHGPDATLDDVARAAGVGPATLYRRFANKDALVHEVLSGFFRRLVDAAEAAAAGPPDLGLETFLRTVGVELALKSGLSAPVWGELAPRPLVEHLRGLSTELLAGAQRVGAVGPQITPDDVTAAIWALRGVIQSERLDPRHRGAQLWRRHLETILRGFGADGSAVVEHTV</sequence>
<dbReference type="PANTHER" id="PTHR30055">
    <property type="entry name" value="HTH-TYPE TRANSCRIPTIONAL REGULATOR RUTR"/>
    <property type="match status" value="1"/>
</dbReference>
<dbReference type="Gene3D" id="1.10.357.10">
    <property type="entry name" value="Tetracycline Repressor, domain 2"/>
    <property type="match status" value="1"/>
</dbReference>
<dbReference type="InterPro" id="IPR050109">
    <property type="entry name" value="HTH-type_TetR-like_transc_reg"/>
</dbReference>
<dbReference type="Proteomes" id="UP001141629">
    <property type="component" value="Unassembled WGS sequence"/>
</dbReference>
<evidence type="ECO:0000259" key="5">
    <source>
        <dbReference type="PROSITE" id="PS50977"/>
    </source>
</evidence>
<keyword evidence="7" id="KW-1185">Reference proteome</keyword>
<feature type="DNA-binding region" description="H-T-H motif" evidence="4">
    <location>
        <begin position="28"/>
        <end position="47"/>
    </location>
</feature>
<feature type="domain" description="HTH tetR-type" evidence="5">
    <location>
        <begin position="6"/>
        <end position="65"/>
    </location>
</feature>
<dbReference type="PANTHER" id="PTHR30055:SF234">
    <property type="entry name" value="HTH-TYPE TRANSCRIPTIONAL REGULATOR BETI"/>
    <property type="match status" value="1"/>
</dbReference>
<dbReference type="AlphaFoldDB" id="A0A9X3C1M4"/>
<dbReference type="PRINTS" id="PR00455">
    <property type="entry name" value="HTHTETR"/>
</dbReference>
<proteinExistence type="predicted"/>
<dbReference type="InterPro" id="IPR001647">
    <property type="entry name" value="HTH_TetR"/>
</dbReference>
<reference evidence="6" key="1">
    <citation type="submission" date="2020-07" db="EMBL/GenBank/DDBJ databases">
        <authorList>
            <person name="Pettersson B.M.F."/>
            <person name="Behra P.R.K."/>
            <person name="Ramesh M."/>
            <person name="Das S."/>
            <person name="Dasgupta S."/>
            <person name="Kirsebom L.A."/>
        </authorList>
    </citation>
    <scope>NUCLEOTIDE SEQUENCE</scope>
    <source>
        <strain evidence="6">DSM 44838</strain>
    </source>
</reference>
<name>A0A9X3C1M4_9MYCO</name>
<comment type="caution">
    <text evidence="6">The sequence shown here is derived from an EMBL/GenBank/DDBJ whole genome shotgun (WGS) entry which is preliminary data.</text>
</comment>
<dbReference type="SUPFAM" id="SSF46689">
    <property type="entry name" value="Homeodomain-like"/>
    <property type="match status" value="1"/>
</dbReference>
<evidence type="ECO:0000313" key="6">
    <source>
        <dbReference type="EMBL" id="MCV7420336.1"/>
    </source>
</evidence>
<dbReference type="EMBL" id="JACKVK010000005">
    <property type="protein sequence ID" value="MCV7420336.1"/>
    <property type="molecule type" value="Genomic_DNA"/>
</dbReference>
<organism evidence="6 7">
    <name type="scientific">Mycobacterium yunnanensis</name>
    <dbReference type="NCBI Taxonomy" id="368477"/>
    <lineage>
        <taxon>Bacteria</taxon>
        <taxon>Bacillati</taxon>
        <taxon>Actinomycetota</taxon>
        <taxon>Actinomycetes</taxon>
        <taxon>Mycobacteriales</taxon>
        <taxon>Mycobacteriaceae</taxon>
        <taxon>Mycobacterium</taxon>
    </lineage>
</organism>
<dbReference type="InterPro" id="IPR023772">
    <property type="entry name" value="DNA-bd_HTH_TetR-type_CS"/>
</dbReference>